<accession>A0ACC3AER9</accession>
<proteinExistence type="predicted"/>
<organism evidence="1 2">
    <name type="scientific">Neophaeococcomyces mojaviensis</name>
    <dbReference type="NCBI Taxonomy" id="3383035"/>
    <lineage>
        <taxon>Eukaryota</taxon>
        <taxon>Fungi</taxon>
        <taxon>Dikarya</taxon>
        <taxon>Ascomycota</taxon>
        <taxon>Pezizomycotina</taxon>
        <taxon>Eurotiomycetes</taxon>
        <taxon>Chaetothyriomycetidae</taxon>
        <taxon>Chaetothyriales</taxon>
        <taxon>Chaetothyriales incertae sedis</taxon>
        <taxon>Neophaeococcomyces</taxon>
    </lineage>
</organism>
<comment type="caution">
    <text evidence="1">The sequence shown here is derived from an EMBL/GenBank/DDBJ whole genome shotgun (WGS) entry which is preliminary data.</text>
</comment>
<evidence type="ECO:0000313" key="1">
    <source>
        <dbReference type="EMBL" id="KAJ9661003.1"/>
    </source>
</evidence>
<evidence type="ECO:0000313" key="2">
    <source>
        <dbReference type="Proteomes" id="UP001172386"/>
    </source>
</evidence>
<gene>
    <name evidence="1" type="ORF">H2198_002162</name>
</gene>
<protein>
    <submittedName>
        <fullName evidence="1">Uncharacterized protein</fullName>
    </submittedName>
</protein>
<keyword evidence="2" id="KW-1185">Reference proteome</keyword>
<dbReference type="Proteomes" id="UP001172386">
    <property type="component" value="Unassembled WGS sequence"/>
</dbReference>
<name>A0ACC3AER9_9EURO</name>
<reference evidence="1" key="1">
    <citation type="submission" date="2022-10" db="EMBL/GenBank/DDBJ databases">
        <title>Culturing micro-colonial fungi from biological soil crusts in the Mojave desert and describing Neophaeococcomyces mojavensis, and introducing the new genera and species Taxawa tesnikishii.</title>
        <authorList>
            <person name="Kurbessoian T."/>
            <person name="Stajich J.E."/>
        </authorList>
    </citation>
    <scope>NUCLEOTIDE SEQUENCE</scope>
    <source>
        <strain evidence="1">JES_112</strain>
    </source>
</reference>
<sequence>MSPRSQSSPNTHQPPSTTPDHEAKPTTTTNPDDDSSTEQEEARPPHTAEIGTLKKLSVPGGTAWLGSSSGVYFVNTVRRAFSAAFASTSPDLDGDSSVPASEDIITGEDAAGHNVNGLPASQHAARYGAGNYEPDSFRRIITSVGRPPADRKLAMDLVTTFFRQTHPLFPFLHGPRFLEDMNEIYTAMSQMPKSPQKHSHPQSTTSSRKSSTTPTISPESSLGNLASIDPLKLITFQIIINIAALSQTQGTLIPSQSTIPSAHSLLTLILPLSTTPLLPTIQLLLAAELYLLSTISLRHSSTLAGLVLRLIYHTGLHRCPLRYASLTPQDCEIRKRVFWSAYALDRHLSLALGDPNTFQDSDIDVCLSRSGEGEMHRAVARDLLDDSERGEEWRMHFPRDASGRLMTAEEKARTTAATSGRDTTQVVRTNSTVSMTDASSSFVEGSISGRDGPSSKDKPVMIMDDDPRTSHAISNRTQQLREAALTAYVHYGKLTGRIIEIFHKSINFRFPKQDAIGYLTADIENWWNDLPSTLTGEYNPSTSGEGEEAIDPGLVQQHKLLTPFFTLLYHQLLLLLNRPRLSLDQGTAEFQQGLQVCIRASRNTLSALKKHRENGQSMFLPGLLSAAWMSGLIIAFACQLGKYPKTRACSDIKSCLLILESMNVKWYTVKNCHKVLSLLLANITSRKANSSGYLTAGRNDSTPTNVSQAGSAAQTRKRTRDSIMMDTGSEAEPSPKRDSLAGVSPASSDFRPPSHFRSPDMRPNVSNTSNSSAQAQNPGSRDFPSSHIFSRQDSAMSTSSFDFGPNNQVAGSAMGSGINFNNLTSNGGLNNNNMSDGTNKHQRRAGAALYADPQDMAFAQSSHSMGLPEMSSSMDDQMFWGNIDSNLFDVFGAVSWETMTGPVGPMVSNPNAWDMSAYANAGGGNTNGNDPQASGKYL</sequence>
<dbReference type="EMBL" id="JAPDRQ010000026">
    <property type="protein sequence ID" value="KAJ9661003.1"/>
    <property type="molecule type" value="Genomic_DNA"/>
</dbReference>